<dbReference type="SUPFAM" id="SSF49384">
    <property type="entry name" value="Carbohydrate-binding domain"/>
    <property type="match status" value="1"/>
</dbReference>
<accession>F5ZB88</accession>
<dbReference type="HOGENOM" id="CLU_1431820_0_0_6"/>
<feature type="signal peptide" evidence="1">
    <location>
        <begin position="1"/>
        <end position="18"/>
    </location>
</feature>
<dbReference type="InterPro" id="IPR008965">
    <property type="entry name" value="CBM2/CBM3_carb-bd_dom_sf"/>
</dbReference>
<dbReference type="EMBL" id="CP002339">
    <property type="protein sequence ID" value="AEF02681.1"/>
    <property type="molecule type" value="Genomic_DNA"/>
</dbReference>
<reference evidence="2 3" key="1">
    <citation type="journal article" date="2011" name="J. Bacteriol.">
        <title>Complete genome sequence of the polycyclic aromatic hydrocarbon-degrading bacterium Alteromonas sp. strain SN2.</title>
        <authorList>
            <person name="Jin H.M."/>
            <person name="Jeong H."/>
            <person name="Moon E.J."/>
            <person name="Math R.K."/>
            <person name="Lee K."/>
            <person name="Kim H.J."/>
            <person name="Jeon C.O."/>
            <person name="Oh T.K."/>
            <person name="Kim J.F."/>
        </authorList>
    </citation>
    <scope>NUCLEOTIDE SEQUENCE [LARGE SCALE GENOMIC DNA]</scope>
    <source>
        <strain evidence="3">JCM 17741 / KACC 18427 / KCTC 11700BP / SN2</strain>
    </source>
</reference>
<dbReference type="Gene3D" id="2.60.40.680">
    <property type="match status" value="1"/>
</dbReference>
<evidence type="ECO:0000256" key="1">
    <source>
        <dbReference type="SAM" id="SignalP"/>
    </source>
</evidence>
<sequence>MKKFIIGLFALVGFSAQAAVINISTDQASYNVGDTVTATVNLDVNALLAIGGTLPLISFDNTFIYDSTSLTYSDGSVTFGDSSGFTFLDGLFPTAPGMISVSSTGLLPFSWMLEMLGTQQLLAGTLELYTLNFSALSAVNDSLFDVSGSVLNSNGQQLQATTSSAQISITEVPAPSTGVLALLACFGMAVSRVKARR</sequence>
<proteinExistence type="predicted"/>
<feature type="chain" id="PRO_5003336072" description="PEP-CTERM protein-sorting domain-containing protein" evidence="1">
    <location>
        <begin position="19"/>
        <end position="197"/>
    </location>
</feature>
<keyword evidence="3" id="KW-1185">Reference proteome</keyword>
<dbReference type="KEGG" id="alt:ambt_05710"/>
<evidence type="ECO:0000313" key="3">
    <source>
        <dbReference type="Proteomes" id="UP000000683"/>
    </source>
</evidence>
<gene>
    <name evidence="2" type="ordered locus">ambt_05710</name>
</gene>
<protein>
    <recommendedName>
        <fullName evidence="4">PEP-CTERM protein-sorting domain-containing protein</fullName>
    </recommendedName>
</protein>
<keyword evidence="1" id="KW-0732">Signal</keyword>
<dbReference type="RefSeq" id="WP_013783621.1">
    <property type="nucleotide sequence ID" value="NC_015554.1"/>
</dbReference>
<evidence type="ECO:0000313" key="2">
    <source>
        <dbReference type="EMBL" id="AEF02681.1"/>
    </source>
</evidence>
<evidence type="ECO:0008006" key="4">
    <source>
        <dbReference type="Google" id="ProtNLM"/>
    </source>
</evidence>
<organism evidence="2 3">
    <name type="scientific">Alteromonas naphthalenivorans</name>
    <dbReference type="NCBI Taxonomy" id="715451"/>
    <lineage>
        <taxon>Bacteria</taxon>
        <taxon>Pseudomonadati</taxon>
        <taxon>Pseudomonadota</taxon>
        <taxon>Gammaproteobacteria</taxon>
        <taxon>Alteromonadales</taxon>
        <taxon>Alteromonadaceae</taxon>
        <taxon>Alteromonas/Salinimonas group</taxon>
        <taxon>Alteromonas</taxon>
    </lineage>
</organism>
<dbReference type="Proteomes" id="UP000000683">
    <property type="component" value="Chromosome"/>
</dbReference>
<dbReference type="GO" id="GO:0030246">
    <property type="term" value="F:carbohydrate binding"/>
    <property type="evidence" value="ECO:0007669"/>
    <property type="project" value="InterPro"/>
</dbReference>
<dbReference type="OrthoDB" id="6333056at2"/>
<dbReference type="AlphaFoldDB" id="F5ZB88"/>
<name>F5ZB88_ALTNA</name>